<dbReference type="Proteomes" id="UP000472276">
    <property type="component" value="Unassembled WGS sequence"/>
</dbReference>
<accession>A0AAZ1WXJ5</accession>
<reference evidence="4" key="1">
    <citation type="submission" date="2020-03" db="EMBL/GenBank/DDBJ databases">
        <title>Evolution of repeat sequences and sex chromosomes of tilapia species revealed by chromosome-level genomes.</title>
        <authorList>
            <person name="Xu L."/>
            <person name="Tao W."/>
            <person name="Wang D."/>
            <person name="Zhou Q."/>
        </authorList>
    </citation>
    <scope>NUCLEOTIDE SEQUENCE [LARGE SCALE GENOMIC DNA]</scope>
    <source>
        <strain evidence="4">Israel</strain>
    </source>
</reference>
<dbReference type="InterPro" id="IPR032549">
    <property type="entry name" value="DUF4939"/>
</dbReference>
<reference evidence="3" key="2">
    <citation type="submission" date="2025-08" db="UniProtKB">
        <authorList>
            <consortium name="Ensembl"/>
        </authorList>
    </citation>
    <scope>IDENTIFICATION</scope>
</reference>
<feature type="region of interest" description="Disordered" evidence="1">
    <location>
        <begin position="80"/>
        <end position="102"/>
    </location>
</feature>
<keyword evidence="4" id="KW-1185">Reference proteome</keyword>
<protein>
    <recommendedName>
        <fullName evidence="2">DUF4939 domain-containing protein</fullName>
    </recommendedName>
</protein>
<sequence>MCFRFPGPSLLSPSTPALLGLSSYSGRIQGPSPAYPPASLTTLDTAELRSPTLGAQYQSLHATQENFLAALQEIRTALPGAPSRAAQSPAEPPQPEPYSGEPGPYGTFLLKCDLAFTYSPHTFTTDSVKLAYLVAKLQGKVLSWAEAYLSVHPLPTCSYDEFLGEFKKTFAHPVAEGSTEERLLRLQQGNQALLNSSLILHSSSRG</sequence>
<evidence type="ECO:0000313" key="4">
    <source>
        <dbReference type="Proteomes" id="UP000472276"/>
    </source>
</evidence>
<evidence type="ECO:0000259" key="2">
    <source>
        <dbReference type="Pfam" id="PF16297"/>
    </source>
</evidence>
<name>A0AAZ1WXJ5_OREAU</name>
<dbReference type="Pfam" id="PF16297">
    <property type="entry name" value="DUF4939"/>
    <property type="match status" value="1"/>
</dbReference>
<proteinExistence type="predicted"/>
<dbReference type="AlphaFoldDB" id="A0AAZ1WXJ5"/>
<evidence type="ECO:0000256" key="1">
    <source>
        <dbReference type="SAM" id="MobiDB-lite"/>
    </source>
</evidence>
<dbReference type="Ensembl" id="ENSOABT00000062689.1">
    <property type="protein sequence ID" value="ENSOABP00000060135.1"/>
    <property type="gene ID" value="ENSOABG00000027652.1"/>
</dbReference>
<organism evidence="3 4">
    <name type="scientific">Oreochromis aureus</name>
    <name type="common">Israeli tilapia</name>
    <name type="synonym">Chromis aureus</name>
    <dbReference type="NCBI Taxonomy" id="47969"/>
    <lineage>
        <taxon>Eukaryota</taxon>
        <taxon>Metazoa</taxon>
        <taxon>Chordata</taxon>
        <taxon>Craniata</taxon>
        <taxon>Vertebrata</taxon>
        <taxon>Euteleostomi</taxon>
        <taxon>Actinopterygii</taxon>
        <taxon>Neopterygii</taxon>
        <taxon>Teleostei</taxon>
        <taxon>Neoteleostei</taxon>
        <taxon>Acanthomorphata</taxon>
        <taxon>Ovalentaria</taxon>
        <taxon>Cichlomorphae</taxon>
        <taxon>Cichliformes</taxon>
        <taxon>Cichlidae</taxon>
        <taxon>African cichlids</taxon>
        <taxon>Pseudocrenilabrinae</taxon>
        <taxon>Oreochromini</taxon>
        <taxon>Oreochromis</taxon>
    </lineage>
</organism>
<feature type="domain" description="DUF4939" evidence="2">
    <location>
        <begin position="86"/>
        <end position="172"/>
    </location>
</feature>
<reference evidence="3" key="3">
    <citation type="submission" date="2025-09" db="UniProtKB">
        <authorList>
            <consortium name="Ensembl"/>
        </authorList>
    </citation>
    <scope>IDENTIFICATION</scope>
</reference>
<evidence type="ECO:0000313" key="3">
    <source>
        <dbReference type="Ensembl" id="ENSOABP00000060135.1"/>
    </source>
</evidence>